<dbReference type="Proteomes" id="UP000830434">
    <property type="component" value="Chromosome"/>
</dbReference>
<feature type="transmembrane region" description="Helical" evidence="1">
    <location>
        <begin position="32"/>
        <end position="55"/>
    </location>
</feature>
<proteinExistence type="predicted"/>
<name>A0A8U0IKN5_9EURY</name>
<evidence type="ECO:0000259" key="2">
    <source>
        <dbReference type="Pfam" id="PF26243"/>
    </source>
</evidence>
<feature type="domain" description="DUF8056" evidence="2">
    <location>
        <begin position="8"/>
        <end position="172"/>
    </location>
</feature>
<dbReference type="AlphaFoldDB" id="A0A8U0IKN5"/>
<dbReference type="EMBL" id="CP096658">
    <property type="protein sequence ID" value="UPW01318.1"/>
    <property type="molecule type" value="Genomic_DNA"/>
</dbReference>
<sequence>MSDSTADGSRSVVVGAFRSAFAHTESRLLKSYVLVSALLGGLLAVLLLLAFPVWVFQTAGQSELATFSRAFLVVGGVLLLVALVAPVVSAGRRHDRGTASARADVSLALAGYLFVLSLYASLLVSAPPDQRETPPALLAPVVEFLYSLPAAYAVAPPLVAAALILAVHRFAR</sequence>
<keyword evidence="1" id="KW-0472">Membrane</keyword>
<keyword evidence="1" id="KW-1133">Transmembrane helix</keyword>
<evidence type="ECO:0000313" key="3">
    <source>
        <dbReference type="EMBL" id="UPW01318.1"/>
    </source>
</evidence>
<organism evidence="3 4">
    <name type="scientific">Halorussus gelatinilyticus</name>
    <dbReference type="NCBI Taxonomy" id="2937524"/>
    <lineage>
        <taxon>Archaea</taxon>
        <taxon>Methanobacteriati</taxon>
        <taxon>Methanobacteriota</taxon>
        <taxon>Stenosarchaea group</taxon>
        <taxon>Halobacteria</taxon>
        <taxon>Halobacteriales</taxon>
        <taxon>Haladaptataceae</taxon>
        <taxon>Halorussus</taxon>
    </lineage>
</organism>
<dbReference type="InterPro" id="IPR058369">
    <property type="entry name" value="DUF8056"/>
</dbReference>
<dbReference type="RefSeq" id="WP_248655723.1">
    <property type="nucleotide sequence ID" value="NZ_CP096658.1"/>
</dbReference>
<accession>A0A8U0IKN5</accession>
<feature type="transmembrane region" description="Helical" evidence="1">
    <location>
        <begin position="103"/>
        <end position="124"/>
    </location>
</feature>
<reference evidence="3" key="1">
    <citation type="submission" date="2022-04" db="EMBL/GenBank/DDBJ databases">
        <title>Diverse halophilic archaea isolated from saline environments.</title>
        <authorList>
            <person name="Cui H.-L."/>
        </authorList>
    </citation>
    <scope>NUCLEOTIDE SEQUENCE</scope>
    <source>
        <strain evidence="3">XZYJT40</strain>
    </source>
</reference>
<dbReference type="GeneID" id="72189038"/>
<dbReference type="Pfam" id="PF26243">
    <property type="entry name" value="DUF8056"/>
    <property type="match status" value="1"/>
</dbReference>
<gene>
    <name evidence="3" type="ORF">M0R88_04245</name>
</gene>
<keyword evidence="4" id="KW-1185">Reference proteome</keyword>
<dbReference type="KEGG" id="haxz:M0R88_04245"/>
<protein>
    <recommendedName>
        <fullName evidence="2">DUF8056 domain-containing protein</fullName>
    </recommendedName>
</protein>
<evidence type="ECO:0000313" key="4">
    <source>
        <dbReference type="Proteomes" id="UP000830434"/>
    </source>
</evidence>
<feature type="transmembrane region" description="Helical" evidence="1">
    <location>
        <begin position="67"/>
        <end position="91"/>
    </location>
</feature>
<feature type="transmembrane region" description="Helical" evidence="1">
    <location>
        <begin position="144"/>
        <end position="167"/>
    </location>
</feature>
<keyword evidence="1" id="KW-0812">Transmembrane</keyword>
<evidence type="ECO:0000256" key="1">
    <source>
        <dbReference type="SAM" id="Phobius"/>
    </source>
</evidence>